<dbReference type="GO" id="GO:0000166">
    <property type="term" value="F:nucleotide binding"/>
    <property type="evidence" value="ECO:0007669"/>
    <property type="project" value="UniProtKB-KW"/>
</dbReference>
<dbReference type="Pfam" id="PF01725">
    <property type="entry name" value="Ham1p_like"/>
    <property type="match status" value="1"/>
</dbReference>
<dbReference type="HAMAP" id="MF_01405">
    <property type="entry name" value="Non_canon_purine_NTPase"/>
    <property type="match status" value="1"/>
</dbReference>
<keyword evidence="4 10" id="KW-0547">Nucleotide-binding</keyword>
<comment type="catalytic activity">
    <reaction evidence="8 10">
        <text>dITP + H2O = dIMP + diphosphate + H(+)</text>
        <dbReference type="Rhea" id="RHEA:28342"/>
        <dbReference type="ChEBI" id="CHEBI:15377"/>
        <dbReference type="ChEBI" id="CHEBI:15378"/>
        <dbReference type="ChEBI" id="CHEBI:33019"/>
        <dbReference type="ChEBI" id="CHEBI:61194"/>
        <dbReference type="ChEBI" id="CHEBI:61382"/>
        <dbReference type="EC" id="3.6.1.66"/>
    </reaction>
</comment>
<dbReference type="InterPro" id="IPR020922">
    <property type="entry name" value="dITP/XTP_pyrophosphatase"/>
</dbReference>
<keyword evidence="5 10" id="KW-0378">Hydrolase</keyword>
<dbReference type="Gene3D" id="3.90.950.10">
    <property type="match status" value="1"/>
</dbReference>
<dbReference type="InterPro" id="IPR002637">
    <property type="entry name" value="RdgB/HAM1"/>
</dbReference>
<evidence type="ECO:0000313" key="13">
    <source>
        <dbReference type="Proteomes" id="UP000236642"/>
    </source>
</evidence>
<dbReference type="PANTHER" id="PTHR11067:SF9">
    <property type="entry name" value="INOSINE TRIPHOSPHATE PYROPHOSPHATASE"/>
    <property type="match status" value="1"/>
</dbReference>
<evidence type="ECO:0000256" key="8">
    <source>
        <dbReference type="ARBA" id="ARBA00051875"/>
    </source>
</evidence>
<sequence length="219" mass="24541">MSVRMNHPNPPRPEPLLLIATHNPGKRRELSALLSDLPVRLVDLLDIGIAEAAVEPYERLEDNARWKAMFYAERSGLWTLADDSGLEIDALGGAPGVHSARFAGPDADDPARIRKVLELMAGVPWPQRTARFRCVIALARPGEPPVLVEGRLEGYIAWEPRGTYGFGYDPIFYIPELGKTMAELPPEMKNQISHRARAAWKAREILRRWLAGEAHREDP</sequence>
<evidence type="ECO:0000256" key="7">
    <source>
        <dbReference type="ARBA" id="ARBA00023080"/>
    </source>
</evidence>
<dbReference type="NCBIfam" id="TIGR00042">
    <property type="entry name" value="RdgB/HAM1 family non-canonical purine NTP pyrophosphatase"/>
    <property type="match status" value="1"/>
</dbReference>
<comment type="caution">
    <text evidence="10">Lacks conserved residue(s) required for the propagation of feature annotation.</text>
</comment>
<comment type="subunit">
    <text evidence="2 10">Homodimer.</text>
</comment>
<evidence type="ECO:0000313" key="12">
    <source>
        <dbReference type="EMBL" id="GBD08342.1"/>
    </source>
</evidence>
<dbReference type="GO" id="GO:0017111">
    <property type="term" value="F:ribonucleoside triphosphate phosphatase activity"/>
    <property type="evidence" value="ECO:0007669"/>
    <property type="project" value="InterPro"/>
</dbReference>
<dbReference type="GO" id="GO:0009146">
    <property type="term" value="P:purine nucleoside triphosphate catabolic process"/>
    <property type="evidence" value="ECO:0007669"/>
    <property type="project" value="UniProtKB-UniRule"/>
</dbReference>
<comment type="similarity">
    <text evidence="1 10 11">Belongs to the HAM1 NTPase family.</text>
</comment>
<evidence type="ECO:0000256" key="2">
    <source>
        <dbReference type="ARBA" id="ARBA00011738"/>
    </source>
</evidence>
<organism evidence="12 13">
    <name type="scientific">Candidatus Thermoflexus japonica</name>
    <dbReference type="NCBI Taxonomy" id="2035417"/>
    <lineage>
        <taxon>Bacteria</taxon>
        <taxon>Bacillati</taxon>
        <taxon>Chloroflexota</taxon>
        <taxon>Thermoflexia</taxon>
        <taxon>Thermoflexales</taxon>
        <taxon>Thermoflexaceae</taxon>
        <taxon>Thermoflexus</taxon>
    </lineage>
</organism>
<dbReference type="EMBL" id="BEHY01000008">
    <property type="protein sequence ID" value="GBD08342.1"/>
    <property type="molecule type" value="Genomic_DNA"/>
</dbReference>
<feature type="binding site" evidence="10">
    <location>
        <position position="189"/>
    </location>
    <ligand>
        <name>substrate</name>
    </ligand>
</feature>
<feature type="active site" description="Proton acceptor" evidence="10">
    <location>
        <position position="83"/>
    </location>
</feature>
<evidence type="ECO:0000256" key="9">
    <source>
        <dbReference type="ARBA" id="ARBA00052017"/>
    </source>
</evidence>
<dbReference type="GO" id="GO:0035870">
    <property type="term" value="F:dITP diphosphatase activity"/>
    <property type="evidence" value="ECO:0007669"/>
    <property type="project" value="UniProtKB-UniRule"/>
</dbReference>
<feature type="binding site" evidence="10">
    <location>
        <begin position="166"/>
        <end position="169"/>
    </location>
    <ligand>
        <name>substrate</name>
    </ligand>
</feature>
<comment type="caution">
    <text evidence="12">The sequence shown here is derived from an EMBL/GenBank/DDBJ whole genome shotgun (WGS) entry which is preliminary data.</text>
</comment>
<evidence type="ECO:0000256" key="3">
    <source>
        <dbReference type="ARBA" id="ARBA00022723"/>
    </source>
</evidence>
<dbReference type="CDD" id="cd00515">
    <property type="entry name" value="HAM1"/>
    <property type="match status" value="1"/>
</dbReference>
<feature type="binding site" evidence="10">
    <location>
        <position position="83"/>
    </location>
    <ligand>
        <name>Mg(2+)</name>
        <dbReference type="ChEBI" id="CHEBI:18420"/>
    </ligand>
</feature>
<accession>A0A2H5Y4L5</accession>
<dbReference type="InterPro" id="IPR029001">
    <property type="entry name" value="ITPase-like_fam"/>
</dbReference>
<keyword evidence="3 10" id="KW-0479">Metal-binding</keyword>
<gene>
    <name evidence="12" type="primary">rdgB</name>
    <name evidence="12" type="ORF">HRbin22_00576</name>
</gene>
<dbReference type="Proteomes" id="UP000236642">
    <property type="component" value="Unassembled WGS sequence"/>
</dbReference>
<keyword evidence="7 10" id="KW-0546">Nucleotide metabolism</keyword>
<comment type="catalytic activity">
    <reaction evidence="10">
        <text>ITP + H2O = IMP + diphosphate + H(+)</text>
        <dbReference type="Rhea" id="RHEA:29399"/>
        <dbReference type="ChEBI" id="CHEBI:15377"/>
        <dbReference type="ChEBI" id="CHEBI:15378"/>
        <dbReference type="ChEBI" id="CHEBI:33019"/>
        <dbReference type="ChEBI" id="CHEBI:58053"/>
        <dbReference type="ChEBI" id="CHEBI:61402"/>
        <dbReference type="EC" id="3.6.1.66"/>
    </reaction>
</comment>
<evidence type="ECO:0000256" key="6">
    <source>
        <dbReference type="ARBA" id="ARBA00022842"/>
    </source>
</evidence>
<feature type="binding site" evidence="10">
    <location>
        <begin position="194"/>
        <end position="195"/>
    </location>
    <ligand>
        <name>substrate</name>
    </ligand>
</feature>
<dbReference type="GO" id="GO:0046872">
    <property type="term" value="F:metal ion binding"/>
    <property type="evidence" value="ECO:0007669"/>
    <property type="project" value="UniProtKB-KW"/>
</dbReference>
<evidence type="ECO:0000256" key="11">
    <source>
        <dbReference type="RuleBase" id="RU003781"/>
    </source>
</evidence>
<dbReference type="GO" id="GO:0009117">
    <property type="term" value="P:nucleotide metabolic process"/>
    <property type="evidence" value="ECO:0007669"/>
    <property type="project" value="UniProtKB-KW"/>
</dbReference>
<dbReference type="GO" id="GO:0036222">
    <property type="term" value="F:XTP diphosphatase activity"/>
    <property type="evidence" value="ECO:0007669"/>
    <property type="project" value="UniProtKB-UniRule"/>
</dbReference>
<evidence type="ECO:0000256" key="4">
    <source>
        <dbReference type="ARBA" id="ARBA00022741"/>
    </source>
</evidence>
<dbReference type="FunFam" id="3.90.950.10:FF:000001">
    <property type="entry name" value="dITP/XTP pyrophosphatase"/>
    <property type="match status" value="1"/>
</dbReference>
<comment type="cofactor">
    <cofactor evidence="10">
        <name>Mg(2+)</name>
        <dbReference type="ChEBI" id="CHEBI:18420"/>
    </cofactor>
    <text evidence="10">Binds 1 Mg(2+) ion per subunit.</text>
</comment>
<protein>
    <recommendedName>
        <fullName evidence="10">dITP/XTP pyrophosphatase</fullName>
        <ecNumber evidence="10">3.6.1.66</ecNumber>
    </recommendedName>
    <alternativeName>
        <fullName evidence="10">Non-canonical purine NTP pyrophosphatase</fullName>
    </alternativeName>
    <alternativeName>
        <fullName evidence="10">Non-standard purine NTP pyrophosphatase</fullName>
    </alternativeName>
    <alternativeName>
        <fullName evidence="10">Nucleoside-triphosphate diphosphatase</fullName>
    </alternativeName>
    <alternativeName>
        <fullName evidence="10">Nucleoside-triphosphate pyrophosphatase</fullName>
        <shortName evidence="10">NTPase</shortName>
    </alternativeName>
</protein>
<evidence type="ECO:0000256" key="1">
    <source>
        <dbReference type="ARBA" id="ARBA00008023"/>
    </source>
</evidence>
<comment type="function">
    <text evidence="10">Pyrophosphatase that catalyzes the hydrolysis of nucleoside triphosphates to their monophosphate derivatives, with a high preference for the non-canonical purine nucleotides XTP (xanthosine triphosphate), dITP (deoxyinosine triphosphate) and ITP. Seems to function as a house-cleaning enzyme that removes non-canonical purine nucleotides from the nucleotide pool, thus preventing their incorporation into DNA/RNA and avoiding chromosomal lesions.</text>
</comment>
<reference evidence="13" key="1">
    <citation type="submission" date="2017-09" db="EMBL/GenBank/DDBJ databases">
        <title>Metaegenomics of thermophilic ammonia-oxidizing enrichment culture.</title>
        <authorList>
            <person name="Kato S."/>
            <person name="Suzuki K."/>
        </authorList>
    </citation>
    <scope>NUCLEOTIDE SEQUENCE [LARGE SCALE GENOMIC DNA]</scope>
</reference>
<feature type="binding site" evidence="10">
    <location>
        <position position="84"/>
    </location>
    <ligand>
        <name>substrate</name>
    </ligand>
</feature>
<dbReference type="GO" id="GO:0005829">
    <property type="term" value="C:cytosol"/>
    <property type="evidence" value="ECO:0007669"/>
    <property type="project" value="TreeGrafter"/>
</dbReference>
<dbReference type="EC" id="3.6.1.66" evidence="10"/>
<dbReference type="PANTHER" id="PTHR11067">
    <property type="entry name" value="INOSINE TRIPHOSPHATE PYROPHOSPHATASE/HAM1 PROTEIN"/>
    <property type="match status" value="1"/>
</dbReference>
<name>A0A2H5Y4L5_9CHLR</name>
<dbReference type="GO" id="GO:0036220">
    <property type="term" value="F:ITP diphosphatase activity"/>
    <property type="evidence" value="ECO:0007669"/>
    <property type="project" value="UniProtKB-UniRule"/>
</dbReference>
<evidence type="ECO:0000256" key="5">
    <source>
        <dbReference type="ARBA" id="ARBA00022801"/>
    </source>
</evidence>
<proteinExistence type="inferred from homology"/>
<dbReference type="AlphaFoldDB" id="A0A2H5Y4L5"/>
<dbReference type="SUPFAM" id="SSF52972">
    <property type="entry name" value="ITPase-like"/>
    <property type="match status" value="1"/>
</dbReference>
<feature type="binding site" evidence="10">
    <location>
        <begin position="21"/>
        <end position="26"/>
    </location>
    <ligand>
        <name>substrate</name>
    </ligand>
</feature>
<comment type="catalytic activity">
    <reaction evidence="9 10">
        <text>XTP + H2O = XMP + diphosphate + H(+)</text>
        <dbReference type="Rhea" id="RHEA:28610"/>
        <dbReference type="ChEBI" id="CHEBI:15377"/>
        <dbReference type="ChEBI" id="CHEBI:15378"/>
        <dbReference type="ChEBI" id="CHEBI:33019"/>
        <dbReference type="ChEBI" id="CHEBI:57464"/>
        <dbReference type="ChEBI" id="CHEBI:61314"/>
        <dbReference type="EC" id="3.6.1.66"/>
    </reaction>
</comment>
<evidence type="ECO:0000256" key="10">
    <source>
        <dbReference type="HAMAP-Rule" id="MF_01405"/>
    </source>
</evidence>
<keyword evidence="6 10" id="KW-0460">Magnesium</keyword>